<protein>
    <recommendedName>
        <fullName evidence="4 24">Diacylglycerol kinase</fullName>
        <ecNumber evidence="3 24">2.7.1.107</ecNumber>
    </recommendedName>
</protein>
<comment type="similarity">
    <text evidence="2 24">Belongs to the bacterial diacylglycerol kinase family.</text>
</comment>
<evidence type="ECO:0000256" key="3">
    <source>
        <dbReference type="ARBA" id="ARBA00012133"/>
    </source>
</evidence>
<keyword evidence="15 24" id="KW-1133">Transmembrane helix</keyword>
<dbReference type="RefSeq" id="WP_162049466.1">
    <property type="nucleotide sequence ID" value="NZ_AP019011.1"/>
</dbReference>
<evidence type="ECO:0000256" key="4">
    <source>
        <dbReference type="ARBA" id="ARBA00017575"/>
    </source>
</evidence>
<comment type="cofactor">
    <cofactor evidence="23">
        <name>Mg(2+)</name>
        <dbReference type="ChEBI" id="CHEBI:18420"/>
    </cofactor>
    <text evidence="23">Mn(2+), Zn(2+), Cd(2+) and Co(2+) support activity to lesser extents.</text>
</comment>
<evidence type="ECO:0000256" key="9">
    <source>
        <dbReference type="ARBA" id="ARBA00022692"/>
    </source>
</evidence>
<organism evidence="25 26">
    <name type="scientific">Fluviibacter phosphoraccumulans</name>
    <dbReference type="NCBI Taxonomy" id="1751046"/>
    <lineage>
        <taxon>Bacteria</taxon>
        <taxon>Pseudomonadati</taxon>
        <taxon>Pseudomonadota</taxon>
        <taxon>Betaproteobacteria</taxon>
        <taxon>Rhodocyclales</taxon>
        <taxon>Fluviibacteraceae</taxon>
        <taxon>Fluviibacter</taxon>
    </lineage>
</organism>
<evidence type="ECO:0000313" key="25">
    <source>
        <dbReference type="EMBL" id="BBU69864.1"/>
    </source>
</evidence>
<dbReference type="Gene3D" id="1.10.287.3610">
    <property type="match status" value="1"/>
</dbReference>
<dbReference type="EC" id="2.7.1.107" evidence="3 24"/>
<feature type="transmembrane region" description="Helical" evidence="24">
    <location>
        <begin position="82"/>
        <end position="102"/>
    </location>
</feature>
<dbReference type="GO" id="GO:0004143">
    <property type="term" value="F:ATP-dependent diacylglycerol kinase activity"/>
    <property type="evidence" value="ECO:0007669"/>
    <property type="project" value="UniProtKB-EC"/>
</dbReference>
<evidence type="ECO:0000256" key="23">
    <source>
        <dbReference type="PIRSR" id="PIRSR600829-4"/>
    </source>
</evidence>
<evidence type="ECO:0000313" key="26">
    <source>
        <dbReference type="Proteomes" id="UP000463961"/>
    </source>
</evidence>
<evidence type="ECO:0000256" key="13">
    <source>
        <dbReference type="ARBA" id="ARBA00022840"/>
    </source>
</evidence>
<keyword evidence="6" id="KW-0444">Lipid biosynthesis</keyword>
<keyword evidence="17 24" id="KW-0472">Membrane</keyword>
<reference evidence="26" key="1">
    <citation type="submission" date="2020-01" db="EMBL/GenBank/DDBJ databases">
        <title>Phosphoaccumulans saitamaens gen. nov., sp. nov., a polyphosphate accumulating bacterium isolated from surface river water.</title>
        <authorList>
            <person name="Watanabe K."/>
            <person name="Suda W."/>
        </authorList>
    </citation>
    <scope>NUCLEOTIDE SEQUENCE [LARGE SCALE GENOMIC DNA]</scope>
    <source>
        <strain evidence="26">ICHIAU1</strain>
    </source>
</reference>
<feature type="binding site" evidence="21">
    <location>
        <position position="121"/>
    </location>
    <ligand>
        <name>substrate</name>
    </ligand>
</feature>
<dbReference type="CDD" id="cd14264">
    <property type="entry name" value="DAGK_IM"/>
    <property type="match status" value="1"/>
</dbReference>
<feature type="binding site" evidence="21">
    <location>
        <begin position="53"/>
        <end position="57"/>
    </location>
    <ligand>
        <name>substrate</name>
    </ligand>
</feature>
<keyword evidence="19 24" id="KW-1208">Phospholipid metabolism</keyword>
<dbReference type="GO" id="GO:0005886">
    <property type="term" value="C:plasma membrane"/>
    <property type="evidence" value="ECO:0007669"/>
    <property type="project" value="UniProtKB-SubCell"/>
</dbReference>
<feature type="binding site" evidence="22">
    <location>
        <position position="99"/>
    </location>
    <ligand>
        <name>ATP</name>
        <dbReference type="ChEBI" id="CHEBI:30616"/>
    </ligand>
</feature>
<evidence type="ECO:0000256" key="16">
    <source>
        <dbReference type="ARBA" id="ARBA00023098"/>
    </source>
</evidence>
<dbReference type="PANTHER" id="PTHR34299:SF1">
    <property type="entry name" value="DIACYLGLYCEROL KINASE"/>
    <property type="match status" value="1"/>
</dbReference>
<dbReference type="GO" id="GO:0005524">
    <property type="term" value="F:ATP binding"/>
    <property type="evidence" value="ECO:0007669"/>
    <property type="project" value="UniProtKB-KW"/>
</dbReference>
<evidence type="ECO:0000256" key="24">
    <source>
        <dbReference type="RuleBase" id="RU363065"/>
    </source>
</evidence>
<accession>A0A679I6R2</accession>
<gene>
    <name evidence="25" type="ORF">ICHIAU1_21470</name>
</gene>
<feature type="binding site" evidence="22">
    <location>
        <position position="51"/>
    </location>
    <ligand>
        <name>ATP</name>
        <dbReference type="ChEBI" id="CHEBI:30616"/>
    </ligand>
</feature>
<keyword evidence="16 24" id="KW-0443">Lipid metabolism</keyword>
<feature type="binding site" evidence="23">
    <location>
        <position position="99"/>
    </location>
    <ligand>
        <name>a divalent metal cation</name>
        <dbReference type="ChEBI" id="CHEBI:60240"/>
    </ligand>
</feature>
<feature type="transmembrane region" description="Helical" evidence="24">
    <location>
        <begin position="123"/>
        <end position="143"/>
    </location>
</feature>
<feature type="binding site" evidence="22">
    <location>
        <begin position="117"/>
        <end position="118"/>
    </location>
    <ligand>
        <name>ATP</name>
        <dbReference type="ChEBI" id="CHEBI:30616"/>
    </ligand>
</feature>
<comment type="catalytic activity">
    <reaction evidence="24">
        <text>a 1,2-diacyl-sn-glycerol + ATP = a 1,2-diacyl-sn-glycero-3-phosphate + ADP + H(+)</text>
        <dbReference type="Rhea" id="RHEA:10272"/>
        <dbReference type="ChEBI" id="CHEBI:15378"/>
        <dbReference type="ChEBI" id="CHEBI:17815"/>
        <dbReference type="ChEBI" id="CHEBI:30616"/>
        <dbReference type="ChEBI" id="CHEBI:58608"/>
        <dbReference type="ChEBI" id="CHEBI:456216"/>
        <dbReference type="EC" id="2.7.1.107"/>
    </reaction>
</comment>
<sequence>MSFNKQPDDMPAAEVDYDPKNNPHKTHRGLKRVWLATGHSAQGFYFAIREESAFRQELFLAILMLPWAFVFEFSAVERILLVGTLILVLITELLNSGIEAAIDRISFEAHSLSKRAKDYGSAAVLLSLVLCGGTWLSLFSHFFNL</sequence>
<keyword evidence="8 24" id="KW-0808">Transferase</keyword>
<evidence type="ECO:0000256" key="17">
    <source>
        <dbReference type="ARBA" id="ARBA00023136"/>
    </source>
</evidence>
<evidence type="ECO:0000256" key="7">
    <source>
        <dbReference type="ARBA" id="ARBA00022519"/>
    </source>
</evidence>
<keyword evidence="14 23" id="KW-0460">Magnesium</keyword>
<keyword evidence="11 22" id="KW-0547">Nucleotide-binding</keyword>
<evidence type="ECO:0000256" key="5">
    <source>
        <dbReference type="ARBA" id="ARBA00022475"/>
    </source>
</evidence>
<keyword evidence="18" id="KW-0594">Phospholipid biosynthesis</keyword>
<evidence type="ECO:0000256" key="11">
    <source>
        <dbReference type="ARBA" id="ARBA00022741"/>
    </source>
</evidence>
<dbReference type="AlphaFoldDB" id="A0A679I6R2"/>
<feature type="binding site" evidence="21">
    <location>
        <position position="92"/>
    </location>
    <ligand>
        <name>substrate</name>
    </ligand>
</feature>
<feature type="binding site" evidence="22">
    <location>
        <begin position="108"/>
        <end position="110"/>
    </location>
    <ligand>
        <name>ATP</name>
        <dbReference type="ChEBI" id="CHEBI:30616"/>
    </ligand>
</feature>
<dbReference type="InterPro" id="IPR000829">
    <property type="entry name" value="DAGK"/>
</dbReference>
<comment type="function">
    <text evidence="24">Catalyzes the ATP-dependent phosphorylation of sn-l,2-diacylglycerol (DAG) to phosphatidic acid. Involved in the recycling of diacylglycerol produced as a by-product during membrane-derived oligosaccharide (MDO) biosynthesis.</text>
</comment>
<feature type="binding site" evidence="23">
    <location>
        <position position="51"/>
    </location>
    <ligand>
        <name>a divalent metal cation</name>
        <dbReference type="ChEBI" id="CHEBI:60240"/>
    </ligand>
</feature>
<keyword evidence="10 23" id="KW-0479">Metal-binding</keyword>
<evidence type="ECO:0000256" key="14">
    <source>
        <dbReference type="ARBA" id="ARBA00022842"/>
    </source>
</evidence>
<feature type="binding site" evidence="21">
    <location>
        <position position="78"/>
    </location>
    <ligand>
        <name>substrate</name>
    </ligand>
</feature>
<dbReference type="GO" id="GO:0046872">
    <property type="term" value="F:metal ion binding"/>
    <property type="evidence" value="ECO:0007669"/>
    <property type="project" value="UniProtKB-KW"/>
</dbReference>
<feature type="binding site" evidence="22">
    <location>
        <position position="32"/>
    </location>
    <ligand>
        <name>ATP</name>
        <dbReference type="ChEBI" id="CHEBI:30616"/>
    </ligand>
</feature>
<evidence type="ECO:0000256" key="2">
    <source>
        <dbReference type="ARBA" id="ARBA00005967"/>
    </source>
</evidence>
<dbReference type="GO" id="GO:0006654">
    <property type="term" value="P:phosphatidic acid biosynthetic process"/>
    <property type="evidence" value="ECO:0007669"/>
    <property type="project" value="InterPro"/>
</dbReference>
<dbReference type="PANTHER" id="PTHR34299">
    <property type="entry name" value="DIACYLGLYCEROL KINASE"/>
    <property type="match status" value="1"/>
</dbReference>
<keyword evidence="26" id="KW-1185">Reference proteome</keyword>
<keyword evidence="5" id="KW-1003">Cell membrane</keyword>
<dbReference type="InterPro" id="IPR036945">
    <property type="entry name" value="DAGK_sf"/>
</dbReference>
<evidence type="ECO:0000256" key="8">
    <source>
        <dbReference type="ARBA" id="ARBA00022679"/>
    </source>
</evidence>
<dbReference type="Proteomes" id="UP000463961">
    <property type="component" value="Chromosome"/>
</dbReference>
<dbReference type="OrthoDB" id="9796011at2"/>
<dbReference type="EMBL" id="AP022345">
    <property type="protein sequence ID" value="BBU69864.1"/>
    <property type="molecule type" value="Genomic_DNA"/>
</dbReference>
<keyword evidence="13 22" id="KW-0067">ATP-binding</keyword>
<comment type="subcellular location">
    <subcellularLocation>
        <location evidence="1 24">Cell inner membrane</location>
        <topology evidence="1 24">Multi-pass membrane protein</topology>
    </subcellularLocation>
</comment>
<keyword evidence="9 24" id="KW-0812">Transmembrane</keyword>
<evidence type="ECO:0000256" key="19">
    <source>
        <dbReference type="ARBA" id="ARBA00023264"/>
    </source>
</evidence>
<evidence type="ECO:0000256" key="22">
    <source>
        <dbReference type="PIRSR" id="PIRSR600829-3"/>
    </source>
</evidence>
<evidence type="ECO:0000256" key="18">
    <source>
        <dbReference type="ARBA" id="ARBA00023209"/>
    </source>
</evidence>
<evidence type="ECO:0000256" key="6">
    <source>
        <dbReference type="ARBA" id="ARBA00022516"/>
    </source>
</evidence>
<name>A0A679I6R2_9RHOO</name>
<dbReference type="InterPro" id="IPR033718">
    <property type="entry name" value="DAGK_prok"/>
</dbReference>
<evidence type="ECO:0000256" key="1">
    <source>
        <dbReference type="ARBA" id="ARBA00004429"/>
    </source>
</evidence>
<evidence type="ECO:0000256" key="12">
    <source>
        <dbReference type="ARBA" id="ARBA00022777"/>
    </source>
</evidence>
<feature type="transmembrane region" description="Helical" evidence="24">
    <location>
        <begin position="58"/>
        <end position="76"/>
    </location>
</feature>
<keyword evidence="7 24" id="KW-0997">Cell inner membrane</keyword>
<evidence type="ECO:0000256" key="20">
    <source>
        <dbReference type="PIRSR" id="PIRSR600829-1"/>
    </source>
</evidence>
<keyword evidence="12 24" id="KW-0418">Kinase</keyword>
<feature type="active site" description="Proton acceptor" evidence="20">
    <location>
        <position position="92"/>
    </location>
</feature>
<dbReference type="Pfam" id="PF01219">
    <property type="entry name" value="DAGK_prokar"/>
    <property type="match status" value="1"/>
</dbReference>
<feature type="binding site" evidence="21">
    <location>
        <position position="32"/>
    </location>
    <ligand>
        <name>substrate</name>
    </ligand>
</feature>
<evidence type="ECO:0000256" key="10">
    <source>
        <dbReference type="ARBA" id="ARBA00022723"/>
    </source>
</evidence>
<evidence type="ECO:0000256" key="21">
    <source>
        <dbReference type="PIRSR" id="PIRSR600829-2"/>
    </source>
</evidence>
<evidence type="ECO:0000256" key="15">
    <source>
        <dbReference type="ARBA" id="ARBA00022989"/>
    </source>
</evidence>
<proteinExistence type="inferred from homology"/>